<dbReference type="Pfam" id="PF01632">
    <property type="entry name" value="Ribosomal_L35p"/>
    <property type="match status" value="1"/>
</dbReference>
<accession>A0ABY8PRN9</accession>
<reference evidence="5 6" key="1">
    <citation type="submission" date="2021-02" db="EMBL/GenBank/DDBJ databases">
        <title>Characterization of Marinitoga sp. nov. str. BP5-C20A.</title>
        <authorList>
            <person name="Erauso G."/>
            <person name="Postec A."/>
        </authorList>
    </citation>
    <scope>NUCLEOTIDE SEQUENCE [LARGE SCALE GENOMIC DNA]</scope>
    <source>
        <strain evidence="5 6">BP5-C20A</strain>
    </source>
</reference>
<dbReference type="Proteomes" id="UP001232493">
    <property type="component" value="Chromosome"/>
</dbReference>
<dbReference type="InterPro" id="IPR021137">
    <property type="entry name" value="Ribosomal_bL35-like"/>
</dbReference>
<organism evidence="5 6">
    <name type="scientific">Marinitoga aeolica</name>
    <dbReference type="NCBI Taxonomy" id="2809031"/>
    <lineage>
        <taxon>Bacteria</taxon>
        <taxon>Thermotogati</taxon>
        <taxon>Thermotogota</taxon>
        <taxon>Thermotogae</taxon>
        <taxon>Petrotogales</taxon>
        <taxon>Petrotogaceae</taxon>
        <taxon>Marinitoga</taxon>
    </lineage>
</organism>
<dbReference type="RefSeq" id="WP_047266916.1">
    <property type="nucleotide sequence ID" value="NZ_CP069362.1"/>
</dbReference>
<evidence type="ECO:0000256" key="1">
    <source>
        <dbReference type="ARBA" id="ARBA00006598"/>
    </source>
</evidence>
<dbReference type="Gene3D" id="4.10.410.60">
    <property type="match status" value="1"/>
</dbReference>
<feature type="region of interest" description="Disordered" evidence="4">
    <location>
        <begin position="1"/>
        <end position="31"/>
    </location>
</feature>
<evidence type="ECO:0000256" key="3">
    <source>
        <dbReference type="ARBA" id="ARBA00023274"/>
    </source>
</evidence>
<gene>
    <name evidence="5" type="ORF">JRV97_01590</name>
</gene>
<proteinExistence type="inferred from homology"/>
<name>A0ABY8PRN9_9BACT</name>
<feature type="compositionally biased region" description="Basic residues" evidence="4">
    <location>
        <begin position="21"/>
        <end position="31"/>
    </location>
</feature>
<evidence type="ECO:0000313" key="5">
    <source>
        <dbReference type="EMBL" id="WGS65274.1"/>
    </source>
</evidence>
<keyword evidence="3" id="KW-0687">Ribonucleoprotein</keyword>
<sequence length="64" mass="7500">MKIKRHSSSAKRFKVTGSGKIRMRRSNVGHNTRIRGKKRMKRLHQYKDIPTGLNDKVERLLGLK</sequence>
<keyword evidence="2 5" id="KW-0689">Ribosomal protein</keyword>
<dbReference type="GO" id="GO:0005840">
    <property type="term" value="C:ribosome"/>
    <property type="evidence" value="ECO:0007669"/>
    <property type="project" value="UniProtKB-KW"/>
</dbReference>
<dbReference type="InterPro" id="IPR037229">
    <property type="entry name" value="Ribosomal_bL35_sf"/>
</dbReference>
<protein>
    <submittedName>
        <fullName evidence="5">50S ribosomal protein L35</fullName>
    </submittedName>
</protein>
<dbReference type="SUPFAM" id="SSF143034">
    <property type="entry name" value="L35p-like"/>
    <property type="match status" value="1"/>
</dbReference>
<evidence type="ECO:0000313" key="6">
    <source>
        <dbReference type="Proteomes" id="UP001232493"/>
    </source>
</evidence>
<comment type="similarity">
    <text evidence="1">Belongs to the bacterial ribosomal protein bL35 family.</text>
</comment>
<keyword evidence="6" id="KW-1185">Reference proteome</keyword>
<evidence type="ECO:0000256" key="2">
    <source>
        <dbReference type="ARBA" id="ARBA00022980"/>
    </source>
</evidence>
<dbReference type="EMBL" id="CP069362">
    <property type="protein sequence ID" value="WGS65274.1"/>
    <property type="molecule type" value="Genomic_DNA"/>
</dbReference>
<evidence type="ECO:0000256" key="4">
    <source>
        <dbReference type="SAM" id="MobiDB-lite"/>
    </source>
</evidence>
<feature type="compositionally biased region" description="Basic residues" evidence="4">
    <location>
        <begin position="1"/>
        <end position="14"/>
    </location>
</feature>